<organism evidence="4">
    <name type="scientific">uncultured bacterium contig00086</name>
    <dbReference type="NCBI Taxonomy" id="1181559"/>
    <lineage>
        <taxon>Bacteria</taxon>
        <taxon>environmental samples</taxon>
    </lineage>
</organism>
<feature type="chain" id="PRO_5032764151" description="DUF4398 domain-containing protein" evidence="2">
    <location>
        <begin position="23"/>
        <end position="193"/>
    </location>
</feature>
<proteinExistence type="predicted"/>
<name>A0A806KK57_9BACT</name>
<keyword evidence="1" id="KW-0175">Coiled coil</keyword>
<feature type="domain" description="DUF4398" evidence="3">
    <location>
        <begin position="28"/>
        <end position="103"/>
    </location>
</feature>
<feature type="signal peptide" evidence="2">
    <location>
        <begin position="1"/>
        <end position="22"/>
    </location>
</feature>
<dbReference type="Pfam" id="PF14346">
    <property type="entry name" value="DUF4398"/>
    <property type="match status" value="1"/>
</dbReference>
<dbReference type="Gene3D" id="1.20.1270.390">
    <property type="match status" value="1"/>
</dbReference>
<evidence type="ECO:0000256" key="2">
    <source>
        <dbReference type="SAM" id="SignalP"/>
    </source>
</evidence>
<evidence type="ECO:0000259" key="3">
    <source>
        <dbReference type="Pfam" id="PF14346"/>
    </source>
</evidence>
<dbReference type="AlphaFoldDB" id="A0A806KK57"/>
<dbReference type="EMBL" id="JQ844239">
    <property type="protein sequence ID" value="AGS53644.1"/>
    <property type="molecule type" value="Genomic_DNA"/>
</dbReference>
<evidence type="ECO:0000313" key="4">
    <source>
        <dbReference type="EMBL" id="AGS53644.1"/>
    </source>
</evidence>
<dbReference type="PROSITE" id="PS51257">
    <property type="entry name" value="PROKAR_LIPOPROTEIN"/>
    <property type="match status" value="1"/>
</dbReference>
<sequence length="193" mass="21036">MKKFWHALPVVLIFICFLSGCSGPPTDEMNKAQDAVTRAENNADVVNYAANTLLLARQALANMQNEADSKRYEAAKNFAAEAVSLAERAEEEGRTGALRARDEASSLLANVENQLSETTNSLRTAGQNSGLDLDVNALTRDLDSARSIYNEARSDLLSNNYRDAVARGQTARSMLTDINARINNAAQVVSRKK</sequence>
<feature type="coiled-coil region" evidence="1">
    <location>
        <begin position="101"/>
        <end position="155"/>
    </location>
</feature>
<accession>A0A806KK57</accession>
<reference evidence="4" key="1">
    <citation type="submission" date="2012-03" db="EMBL/GenBank/DDBJ databases">
        <title>Functional metagenomics reveals considerable lignocellulase gene clusters in the gut microbiome of a wood-feeding higher termite.</title>
        <authorList>
            <person name="Liu N."/>
        </authorList>
    </citation>
    <scope>NUCLEOTIDE SEQUENCE</scope>
</reference>
<protein>
    <recommendedName>
        <fullName evidence="3">DUF4398 domain-containing protein</fullName>
    </recommendedName>
</protein>
<evidence type="ECO:0000256" key="1">
    <source>
        <dbReference type="SAM" id="Coils"/>
    </source>
</evidence>
<dbReference type="InterPro" id="IPR025511">
    <property type="entry name" value="DUF4398"/>
</dbReference>
<keyword evidence="2" id="KW-0732">Signal</keyword>